<name>A0A2U1N5K3_ARTAN</name>
<dbReference type="Proteomes" id="UP000245207">
    <property type="component" value="Unassembled WGS sequence"/>
</dbReference>
<evidence type="ECO:0000313" key="2">
    <source>
        <dbReference type="Proteomes" id="UP000245207"/>
    </source>
</evidence>
<comment type="caution">
    <text evidence="1">The sequence shown here is derived from an EMBL/GenBank/DDBJ whole genome shotgun (WGS) entry which is preliminary data.</text>
</comment>
<reference evidence="1 2" key="1">
    <citation type="journal article" date="2018" name="Mol. Plant">
        <title>The genome of Artemisia annua provides insight into the evolution of Asteraceae family and artemisinin biosynthesis.</title>
        <authorList>
            <person name="Shen Q."/>
            <person name="Zhang L."/>
            <person name="Liao Z."/>
            <person name="Wang S."/>
            <person name="Yan T."/>
            <person name="Shi P."/>
            <person name="Liu M."/>
            <person name="Fu X."/>
            <person name="Pan Q."/>
            <person name="Wang Y."/>
            <person name="Lv Z."/>
            <person name="Lu X."/>
            <person name="Zhang F."/>
            <person name="Jiang W."/>
            <person name="Ma Y."/>
            <person name="Chen M."/>
            <person name="Hao X."/>
            <person name="Li L."/>
            <person name="Tang Y."/>
            <person name="Lv G."/>
            <person name="Zhou Y."/>
            <person name="Sun X."/>
            <person name="Brodelius P.E."/>
            <person name="Rose J.K.C."/>
            <person name="Tang K."/>
        </authorList>
    </citation>
    <scope>NUCLEOTIDE SEQUENCE [LARGE SCALE GENOMIC DNA]</scope>
    <source>
        <strain evidence="2">cv. Huhao1</strain>
        <tissue evidence="1">Leaf</tissue>
    </source>
</reference>
<sequence>MCYDERKVGVLFKVNHGVNVKVVAGVSNVFVMYSVACKKVWVFGVKMCEGGEEVKVVRTAVIDCDLPVFSVGVSGGELVLGEENGVRVFNLRSLVKGRVEKGSKKVNLVNGSAVSYGKYGKVSGGGRRLVSVVNGNVDEKIAKLKPVKMRQNSKDGGVRFVAFKCNDLEDHNSSKVPSTSIKAISVHFLAHNKFLILDSFGDVYLLSLSNPVSESDSTCEMKKLTLSMKVQNLAVLPDDSSRPQTVWLSDGQYTIHAMIVSDTDSPTNENETKDIEEKIQNAGLPLDCKLLPGVAFIYDISESVFGSWPATEVIFASEKIQEIIPLAANAILLLGQEFPGLISSITICSTYEVSGLVFLFKKVLPFETAGGCHVFSSNQRYLIAISD</sequence>
<dbReference type="PANTHER" id="PTHR37383">
    <property type="entry name" value="OS01G0694200 PROTEIN"/>
    <property type="match status" value="1"/>
</dbReference>
<accession>A0A2U1N5K3</accession>
<protein>
    <submittedName>
        <fullName evidence="1">Uncharacterized protein</fullName>
    </submittedName>
</protein>
<dbReference type="PANTHER" id="PTHR37383:SF1">
    <property type="entry name" value="OS01G0694200 PROTEIN"/>
    <property type="match status" value="1"/>
</dbReference>
<proteinExistence type="predicted"/>
<keyword evidence="2" id="KW-1185">Reference proteome</keyword>
<dbReference type="STRING" id="35608.A0A2U1N5K3"/>
<evidence type="ECO:0000313" key="1">
    <source>
        <dbReference type="EMBL" id="PWA68790.1"/>
    </source>
</evidence>
<organism evidence="1 2">
    <name type="scientific">Artemisia annua</name>
    <name type="common">Sweet wormwood</name>
    <dbReference type="NCBI Taxonomy" id="35608"/>
    <lineage>
        <taxon>Eukaryota</taxon>
        <taxon>Viridiplantae</taxon>
        <taxon>Streptophyta</taxon>
        <taxon>Embryophyta</taxon>
        <taxon>Tracheophyta</taxon>
        <taxon>Spermatophyta</taxon>
        <taxon>Magnoliopsida</taxon>
        <taxon>eudicotyledons</taxon>
        <taxon>Gunneridae</taxon>
        <taxon>Pentapetalae</taxon>
        <taxon>asterids</taxon>
        <taxon>campanulids</taxon>
        <taxon>Asterales</taxon>
        <taxon>Asteraceae</taxon>
        <taxon>Asteroideae</taxon>
        <taxon>Anthemideae</taxon>
        <taxon>Artemisiinae</taxon>
        <taxon>Artemisia</taxon>
    </lineage>
</organism>
<gene>
    <name evidence="1" type="ORF">CTI12_AA305110</name>
</gene>
<dbReference type="EMBL" id="PKPP01003565">
    <property type="protein sequence ID" value="PWA68790.1"/>
    <property type="molecule type" value="Genomic_DNA"/>
</dbReference>
<dbReference type="AlphaFoldDB" id="A0A2U1N5K3"/>
<dbReference type="OrthoDB" id="1925091at2759"/>